<dbReference type="PANTHER" id="PTHR43507">
    <property type="entry name" value="NADH-UBIQUINONE OXIDOREDUCTASE CHAIN 4"/>
    <property type="match status" value="1"/>
</dbReference>
<keyword evidence="6 16" id="KW-0679">Respiratory chain</keyword>
<accession>A0A513X0A4</accession>
<feature type="transmembrane region" description="Helical" evidence="16">
    <location>
        <begin position="170"/>
        <end position="194"/>
    </location>
</feature>
<keyword evidence="14 16" id="KW-0472">Membrane</keyword>
<evidence type="ECO:0000256" key="10">
    <source>
        <dbReference type="ARBA" id="ARBA00022989"/>
    </source>
</evidence>
<name>A0A513X0A4_9BIVA</name>
<comment type="subcellular location">
    <subcellularLocation>
        <location evidence="1 16">Mitochondrion membrane</location>
        <topology evidence="1 16">Multi-pass membrane protein</topology>
    </subcellularLocation>
</comment>
<evidence type="ECO:0000313" key="19">
    <source>
        <dbReference type="EMBL" id="QDH07366.1"/>
    </source>
</evidence>
<keyword evidence="9 16" id="KW-0249">Electron transport</keyword>
<feature type="transmembrane region" description="Helical" evidence="16">
    <location>
        <begin position="59"/>
        <end position="80"/>
    </location>
</feature>
<feature type="transmembrane region" description="Helical" evidence="16">
    <location>
        <begin position="112"/>
        <end position="132"/>
    </location>
</feature>
<keyword evidence="12 16" id="KW-0830">Ubiquinone</keyword>
<evidence type="ECO:0000256" key="9">
    <source>
        <dbReference type="ARBA" id="ARBA00022982"/>
    </source>
</evidence>
<feature type="transmembrane region" description="Helical" evidence="16">
    <location>
        <begin position="144"/>
        <end position="163"/>
    </location>
</feature>
<dbReference type="EMBL" id="MK994771">
    <property type="protein sequence ID" value="QDH07366.1"/>
    <property type="molecule type" value="Genomic_DNA"/>
</dbReference>
<evidence type="ECO:0000256" key="2">
    <source>
        <dbReference type="ARBA" id="ARBA00009025"/>
    </source>
</evidence>
<dbReference type="GO" id="GO:0048039">
    <property type="term" value="F:ubiquinone binding"/>
    <property type="evidence" value="ECO:0007669"/>
    <property type="project" value="TreeGrafter"/>
</dbReference>
<keyword evidence="5 16" id="KW-0813">Transport</keyword>
<keyword evidence="10 16" id="KW-1133">Transmembrane helix</keyword>
<evidence type="ECO:0000256" key="14">
    <source>
        <dbReference type="ARBA" id="ARBA00023136"/>
    </source>
</evidence>
<feature type="transmembrane region" description="Helical" evidence="16">
    <location>
        <begin position="420"/>
        <end position="445"/>
    </location>
</feature>
<proteinExistence type="inferred from homology"/>
<dbReference type="GO" id="GO:0031966">
    <property type="term" value="C:mitochondrial membrane"/>
    <property type="evidence" value="ECO:0007669"/>
    <property type="project" value="UniProtKB-SubCell"/>
</dbReference>
<dbReference type="InterPro" id="IPR003918">
    <property type="entry name" value="NADH_UbQ_OxRdtase"/>
</dbReference>
<dbReference type="InterPro" id="IPR001750">
    <property type="entry name" value="ND/Mrp_TM"/>
</dbReference>
<evidence type="ECO:0000256" key="16">
    <source>
        <dbReference type="RuleBase" id="RU003297"/>
    </source>
</evidence>
<reference evidence="19" key="1">
    <citation type="journal article" date="2019" name="Heredity">
        <title>Mesozoic mitogenome rearrangements and freshwater mussel (Bivalvia: Unionoidea) macroevolution.</title>
        <authorList>
            <person name="Froufe E."/>
            <person name="Bolotov I."/>
            <person name="Aldridge D.C."/>
            <person name="Bogan A.E."/>
            <person name="Breton S."/>
            <person name="Gan H.M."/>
            <person name="Kovitvadhi U."/>
            <person name="Kovitvadhi S."/>
            <person name="Riccardi N."/>
            <person name="Secci-Petretto G."/>
            <person name="Sousa R."/>
            <person name="Teixeira A."/>
            <person name="Varandas S."/>
            <person name="Zanatta D."/>
            <person name="Zieritz A."/>
            <person name="Fonseca M.M."/>
            <person name="Lopes-Lima M."/>
        </authorList>
    </citation>
    <scope>NUCLEOTIDE SEQUENCE</scope>
    <source>
        <tissue evidence="19">Gonad tissue</tissue>
    </source>
</reference>
<evidence type="ECO:0000256" key="13">
    <source>
        <dbReference type="ARBA" id="ARBA00023128"/>
    </source>
</evidence>
<feature type="transmembrane region" description="Helical" evidence="16">
    <location>
        <begin position="275"/>
        <end position="295"/>
    </location>
</feature>
<keyword evidence="13 16" id="KW-0496">Mitochondrion</keyword>
<keyword evidence="8" id="KW-1278">Translocase</keyword>
<comment type="catalytic activity">
    <reaction evidence="15 16">
        <text>a ubiquinone + NADH + 5 H(+)(in) = a ubiquinol + NAD(+) + 4 H(+)(out)</text>
        <dbReference type="Rhea" id="RHEA:29091"/>
        <dbReference type="Rhea" id="RHEA-COMP:9565"/>
        <dbReference type="Rhea" id="RHEA-COMP:9566"/>
        <dbReference type="ChEBI" id="CHEBI:15378"/>
        <dbReference type="ChEBI" id="CHEBI:16389"/>
        <dbReference type="ChEBI" id="CHEBI:17976"/>
        <dbReference type="ChEBI" id="CHEBI:57540"/>
        <dbReference type="ChEBI" id="CHEBI:57945"/>
        <dbReference type="EC" id="7.1.1.2"/>
    </reaction>
</comment>
<dbReference type="AlphaFoldDB" id="A0A513X0A4"/>
<evidence type="ECO:0000256" key="11">
    <source>
        <dbReference type="ARBA" id="ARBA00023027"/>
    </source>
</evidence>
<evidence type="ECO:0000256" key="15">
    <source>
        <dbReference type="ARBA" id="ARBA00049551"/>
    </source>
</evidence>
<protein>
    <recommendedName>
        <fullName evidence="4 16">NADH-ubiquinone oxidoreductase chain 4</fullName>
        <ecNumber evidence="3 16">7.1.1.2</ecNumber>
    </recommendedName>
</protein>
<evidence type="ECO:0000256" key="5">
    <source>
        <dbReference type="ARBA" id="ARBA00022448"/>
    </source>
</evidence>
<dbReference type="InterPro" id="IPR000260">
    <property type="entry name" value="NADH4_N"/>
</dbReference>
<dbReference type="Pfam" id="PF01059">
    <property type="entry name" value="Oxidored_q5_N"/>
    <property type="match status" value="1"/>
</dbReference>
<dbReference type="PRINTS" id="PR01437">
    <property type="entry name" value="NUOXDRDTASE4"/>
</dbReference>
<dbReference type="GO" id="GO:0003954">
    <property type="term" value="F:NADH dehydrogenase activity"/>
    <property type="evidence" value="ECO:0007669"/>
    <property type="project" value="TreeGrafter"/>
</dbReference>
<dbReference type="GO" id="GO:0008137">
    <property type="term" value="F:NADH dehydrogenase (ubiquinone) activity"/>
    <property type="evidence" value="ECO:0007669"/>
    <property type="project" value="UniProtKB-UniRule"/>
</dbReference>
<feature type="transmembrane region" description="Helical" evidence="16">
    <location>
        <begin position="302"/>
        <end position="320"/>
    </location>
</feature>
<evidence type="ECO:0000256" key="8">
    <source>
        <dbReference type="ARBA" id="ARBA00022967"/>
    </source>
</evidence>
<evidence type="ECO:0000256" key="6">
    <source>
        <dbReference type="ARBA" id="ARBA00022660"/>
    </source>
</evidence>
<feature type="transmembrane region" description="Helical" evidence="16">
    <location>
        <begin position="86"/>
        <end position="105"/>
    </location>
</feature>
<comment type="similarity">
    <text evidence="2 16">Belongs to the complex I subunit 4 family.</text>
</comment>
<feature type="domain" description="NADH:ubiquinone oxidoreductase chain 4 N-terminal" evidence="18">
    <location>
        <begin position="3"/>
        <end position="103"/>
    </location>
</feature>
<evidence type="ECO:0000256" key="1">
    <source>
        <dbReference type="ARBA" id="ARBA00004225"/>
    </source>
</evidence>
<feature type="transmembrane region" description="Helical" evidence="16">
    <location>
        <begin position="340"/>
        <end position="365"/>
    </location>
</feature>
<geneLocation type="mitochondrion" evidence="19"/>
<keyword evidence="7 16" id="KW-0812">Transmembrane</keyword>
<comment type="function">
    <text evidence="16">Core subunit of the mitochondrial membrane respiratory chain NADH dehydrogenase (Complex I) which catalyzes electron transfer from NADH through the respiratory chain, using ubiquinone as an electron acceptor. Essential for the catalytic activity and assembly of complex I.</text>
</comment>
<feature type="domain" description="NADH:quinone oxidoreductase/Mrp antiporter transmembrane" evidence="17">
    <location>
        <begin position="106"/>
        <end position="387"/>
    </location>
</feature>
<feature type="transmembrane region" description="Helical" evidence="16">
    <location>
        <begin position="245"/>
        <end position="269"/>
    </location>
</feature>
<keyword evidence="11 16" id="KW-0520">NAD</keyword>
<dbReference type="GO" id="GO:0015990">
    <property type="term" value="P:electron transport coupled proton transport"/>
    <property type="evidence" value="ECO:0007669"/>
    <property type="project" value="TreeGrafter"/>
</dbReference>
<evidence type="ECO:0000259" key="17">
    <source>
        <dbReference type="Pfam" id="PF00361"/>
    </source>
</evidence>
<organism evidence="19">
    <name type="scientific">Chamberlainia hainesiana</name>
    <dbReference type="NCBI Taxonomy" id="1264661"/>
    <lineage>
        <taxon>Eukaryota</taxon>
        <taxon>Metazoa</taxon>
        <taxon>Spiralia</taxon>
        <taxon>Lophotrochozoa</taxon>
        <taxon>Mollusca</taxon>
        <taxon>Bivalvia</taxon>
        <taxon>Autobranchia</taxon>
        <taxon>Heteroconchia</taxon>
        <taxon>Palaeoheterodonta</taxon>
        <taxon>Unionida</taxon>
        <taxon>Unionoidea</taxon>
        <taxon>Unionidae</taxon>
        <taxon>Gonideinae</taxon>
        <taxon>Chamberlainia</taxon>
    </lineage>
</organism>
<evidence type="ECO:0000256" key="12">
    <source>
        <dbReference type="ARBA" id="ARBA00023075"/>
    </source>
</evidence>
<evidence type="ECO:0000256" key="3">
    <source>
        <dbReference type="ARBA" id="ARBA00012944"/>
    </source>
</evidence>
<dbReference type="EC" id="7.1.1.2" evidence="3 16"/>
<feature type="transmembrane region" description="Helical" evidence="16">
    <location>
        <begin position="214"/>
        <end position="233"/>
    </location>
</feature>
<feature type="transmembrane region" description="Helical" evidence="16">
    <location>
        <begin position="377"/>
        <end position="400"/>
    </location>
</feature>
<dbReference type="GO" id="GO:0042773">
    <property type="term" value="P:ATP synthesis coupled electron transport"/>
    <property type="evidence" value="ECO:0007669"/>
    <property type="project" value="InterPro"/>
</dbReference>
<evidence type="ECO:0000256" key="4">
    <source>
        <dbReference type="ARBA" id="ARBA00021006"/>
    </source>
</evidence>
<evidence type="ECO:0000259" key="18">
    <source>
        <dbReference type="Pfam" id="PF01059"/>
    </source>
</evidence>
<evidence type="ECO:0000256" key="7">
    <source>
        <dbReference type="ARBA" id="ARBA00022692"/>
    </source>
</evidence>
<sequence>MFFIVFSVLVVCFWSCVGWWLVVWISQIGAIAVIMGSFDAIAVSIDVEGGLFCCDEVSFCLIWLTLLVGGLSLLGSVMILEEKNSEVLFVSCVAGLMVVLILCFASDSLLMFYVFFESSLIPIFFIICGWGYQPERLSAGKYMVLYTVCASLPLLMVLFFVFLTSGSVSLLLLSSGDAVIGPVMFLAMILAFLVKAPIYGVHVWLPKAHVEAPVGGSMLLAGVLLKLGGYGLMRFMSLIGFSGGLGFTGVICLSIFGGFVASVVCCVQVDAKSLVAFSSVGHMGLVLVGLIFGNYWSLGGSVLLMVAHGLSSCGMFFLTGELYKQYSSRMLFVMRGGIGSFWGINIWFVVMCGFNAAAPPSLNLLSEVILCISAMSWCLWLVILLGGLGFLSCVYSWSFYCVTQVGQYPAWGRPYCGVSQVYMCGVVCSVIAILLTGLCLCCWYAKFFYLMLIFLKE</sequence>
<dbReference type="Pfam" id="PF00361">
    <property type="entry name" value="Proton_antipo_M"/>
    <property type="match status" value="1"/>
</dbReference>
<gene>
    <name evidence="19" type="primary">nad4</name>
</gene>
<dbReference type="PANTHER" id="PTHR43507:SF20">
    <property type="entry name" value="NADH-UBIQUINONE OXIDOREDUCTASE CHAIN 4"/>
    <property type="match status" value="1"/>
</dbReference>